<dbReference type="Pfam" id="PF20111">
    <property type="entry name" value="DUF6501"/>
    <property type="match status" value="1"/>
</dbReference>
<dbReference type="AlphaFoldDB" id="A0A0M5J9V8"/>
<dbReference type="InterPro" id="IPR045447">
    <property type="entry name" value="DUF6501"/>
</dbReference>
<dbReference type="EMBL" id="CP012600">
    <property type="protein sequence ID" value="ALC81301.1"/>
    <property type="molecule type" value="Genomic_DNA"/>
</dbReference>
<dbReference type="RefSeq" id="WP_053603057.1">
    <property type="nucleotide sequence ID" value="NZ_CP012600.1"/>
</dbReference>
<dbReference type="STRING" id="1441095.AM592_06620"/>
<organism evidence="1 2">
    <name type="scientific">Bacillus gobiensis</name>
    <dbReference type="NCBI Taxonomy" id="1441095"/>
    <lineage>
        <taxon>Bacteria</taxon>
        <taxon>Bacillati</taxon>
        <taxon>Bacillota</taxon>
        <taxon>Bacilli</taxon>
        <taxon>Bacillales</taxon>
        <taxon>Bacillaceae</taxon>
        <taxon>Bacillus</taxon>
    </lineage>
</organism>
<proteinExistence type="predicted"/>
<dbReference type="Proteomes" id="UP000067625">
    <property type="component" value="Chromosome"/>
</dbReference>
<evidence type="ECO:0000313" key="1">
    <source>
        <dbReference type="EMBL" id="ALC81301.1"/>
    </source>
</evidence>
<evidence type="ECO:0000313" key="2">
    <source>
        <dbReference type="Proteomes" id="UP000067625"/>
    </source>
</evidence>
<reference evidence="1 2" key="2">
    <citation type="journal article" date="2016" name="Int. J. Syst. Evol. Microbiol.">
        <title>Bacillus gobiensis sp. nov., isolated from a soil sample.</title>
        <authorList>
            <person name="Liu B."/>
            <person name="Liu G.H."/>
            <person name="Cetin S."/>
            <person name="Schumann P."/>
            <person name="Pan Z.Z."/>
            <person name="Chen Q.Q."/>
        </authorList>
    </citation>
    <scope>NUCLEOTIDE SEQUENCE [LARGE SCALE GENOMIC DNA]</scope>
    <source>
        <strain evidence="1 2">FJAT-4402</strain>
    </source>
</reference>
<name>A0A0M5J9V8_9BACI</name>
<accession>A0A0M5J9V8</accession>
<reference evidence="2" key="1">
    <citation type="submission" date="2015-08" db="EMBL/GenBank/DDBJ databases">
        <title>Genome sequencing project for genomic taxonomy and phylogenomics of Bacillus-like bacteria.</title>
        <authorList>
            <person name="Liu B."/>
            <person name="Wang J."/>
            <person name="Zhu Y."/>
            <person name="Liu G."/>
            <person name="Chen Q."/>
            <person name="Chen Z."/>
            <person name="Lan J."/>
            <person name="Che J."/>
            <person name="Ge C."/>
            <person name="Shi H."/>
            <person name="Pan Z."/>
            <person name="Liu X."/>
        </authorList>
    </citation>
    <scope>NUCLEOTIDE SEQUENCE [LARGE SCALE GENOMIC DNA]</scope>
    <source>
        <strain evidence="2">FJAT-4402</strain>
    </source>
</reference>
<dbReference type="PATRIC" id="fig|1441095.3.peg.1463"/>
<sequence>MLHENWETKETIKKVKCIQTDAKKYIVNNVLTVGKVYEVKNETEEFLFVVDNTKKIGGFYKEYFEDLPSV</sequence>
<gene>
    <name evidence="1" type="ORF">AM592_06620</name>
</gene>
<dbReference type="OrthoDB" id="2428356at2"/>
<keyword evidence="2" id="KW-1185">Reference proteome</keyword>
<protein>
    <submittedName>
        <fullName evidence="1">Uncharacterized protein</fullName>
    </submittedName>
</protein>